<keyword evidence="1" id="KW-0175">Coiled coil</keyword>
<dbReference type="Gene3D" id="1.10.245.10">
    <property type="entry name" value="SWIB/MDM2 domain"/>
    <property type="match status" value="1"/>
</dbReference>
<dbReference type="Proteomes" id="UP000005220">
    <property type="component" value="Chromosome 10"/>
</dbReference>
<dbReference type="HOGENOM" id="CLU_032070_0_0_1"/>
<dbReference type="eggNOG" id="KOG2570">
    <property type="taxonomic scope" value="Eukaryota"/>
</dbReference>
<feature type="region of interest" description="Disordered" evidence="2">
    <location>
        <begin position="1"/>
        <end position="22"/>
    </location>
</feature>
<evidence type="ECO:0008006" key="5">
    <source>
        <dbReference type="Google" id="ProtNLM"/>
    </source>
</evidence>
<evidence type="ECO:0000256" key="2">
    <source>
        <dbReference type="SAM" id="MobiDB-lite"/>
    </source>
</evidence>
<proteinExistence type="predicted"/>
<feature type="region of interest" description="Disordered" evidence="2">
    <location>
        <begin position="168"/>
        <end position="192"/>
    </location>
</feature>
<keyword evidence="4" id="KW-1185">Reference proteome</keyword>
<dbReference type="InParanoid" id="H2B116"/>
<dbReference type="STRING" id="1071382.H2B116"/>
<dbReference type="CDD" id="cd10568">
    <property type="entry name" value="SWIB_like"/>
    <property type="match status" value="1"/>
</dbReference>
<dbReference type="EMBL" id="HE650830">
    <property type="protein sequence ID" value="CCF60316.1"/>
    <property type="molecule type" value="Genomic_DNA"/>
</dbReference>
<sequence length="506" mass="56572">MKTKGSNLNAASIAAGSVKPQQGTINAQQTNPIQTPHPTDSYIPSHLSDLIPELNSYQELLEAEKKLDIYMTRKKIDLYQSVSQWNNSKHSETAFSHYNKDSVNYLRIFISNTAENQPWQDPNGDISNATWTMRVEGRLLDSAVADNAARPKFSSFIQDIAVDFKKTSDKEENAEQKESSVDSSSVSQTPMGLTLPLHLPELTQQQNTKSEDNNAVDEESNIYDAVEWHFDPKNPVEFDGLDIKRSGSQNVECTVTIQPKGYTGAFLQYSPELSLLIGKSQGSLPDAVYALYKYILLNHLLINDDSTSKGHESMTNGERTIVEVNDGLNSLLPAANEKPTTLKLSEIPPLINSHISPIKPIKVDYTIRVDKASTYGKLVFDIEVPDLAMQSKAPVDELGREGRSLLTEIDKLTAELNPKLQDLEKQINNYQLQLNLNANKYGFFKKLSEDPALVLREYMESSSNALKVLSGDEGYNEDTVRRSQFYKDNEAMLFENLGILLSNGRI</sequence>
<feature type="compositionally biased region" description="Basic and acidic residues" evidence="2">
    <location>
        <begin position="168"/>
        <end position="180"/>
    </location>
</feature>
<organism evidence="3 4">
    <name type="scientific">Kazachstania africana (strain ATCC 22294 / BCRC 22015 / CBS 2517 / CECT 1963 / NBRC 1671 / NRRL Y-8276)</name>
    <name type="common">Yeast</name>
    <name type="synonym">Kluyveromyces africanus</name>
    <dbReference type="NCBI Taxonomy" id="1071382"/>
    <lineage>
        <taxon>Eukaryota</taxon>
        <taxon>Fungi</taxon>
        <taxon>Dikarya</taxon>
        <taxon>Ascomycota</taxon>
        <taxon>Saccharomycotina</taxon>
        <taxon>Saccharomycetes</taxon>
        <taxon>Saccharomycetales</taxon>
        <taxon>Saccharomycetaceae</taxon>
        <taxon>Kazachstania</taxon>
    </lineage>
</organism>
<dbReference type="SUPFAM" id="SSF47592">
    <property type="entry name" value="SWIB/MDM2 domain"/>
    <property type="match status" value="1"/>
</dbReference>
<dbReference type="PANTHER" id="PTHR13844">
    <property type="entry name" value="SWI/SNF-RELATED MATRIX-ASSOCIATED ACTIN-DEPENDENT REGULATOR OF CHROMATIN SUBFAMILY D"/>
    <property type="match status" value="1"/>
</dbReference>
<dbReference type="KEGG" id="kaf:KAFR_0J02520"/>
<name>H2B116_KAZAF</name>
<reference evidence="3 4" key="1">
    <citation type="journal article" date="2011" name="Proc. Natl. Acad. Sci. U.S.A.">
        <title>Evolutionary erosion of yeast sex chromosomes by mating-type switching accidents.</title>
        <authorList>
            <person name="Gordon J.L."/>
            <person name="Armisen D."/>
            <person name="Proux-Wera E."/>
            <person name="Oheigeartaigh S.S."/>
            <person name="Byrne K.P."/>
            <person name="Wolfe K.H."/>
        </authorList>
    </citation>
    <scope>NUCLEOTIDE SEQUENCE [LARGE SCALE GENOMIC DNA]</scope>
    <source>
        <strain evidence="4">ATCC 22294 / BCRC 22015 / CBS 2517 / CECT 1963 / NBRC 1671 / NRRL Y-8276</strain>
    </source>
</reference>
<dbReference type="AlphaFoldDB" id="H2B116"/>
<gene>
    <name evidence="3" type="primary">KAFR0J02520</name>
    <name evidence="3" type="ORF">KAFR_0J02520</name>
</gene>
<feature type="coiled-coil region" evidence="1">
    <location>
        <begin position="395"/>
        <end position="440"/>
    </location>
</feature>
<evidence type="ECO:0000313" key="4">
    <source>
        <dbReference type="Proteomes" id="UP000005220"/>
    </source>
</evidence>
<dbReference type="InterPro" id="IPR036885">
    <property type="entry name" value="SWIB_MDM2_dom_sf"/>
</dbReference>
<evidence type="ECO:0000256" key="1">
    <source>
        <dbReference type="SAM" id="Coils"/>
    </source>
</evidence>
<dbReference type="OrthoDB" id="10263741at2759"/>
<dbReference type="GeneID" id="13883965"/>
<evidence type="ECO:0000313" key="3">
    <source>
        <dbReference type="EMBL" id="CCF60316.1"/>
    </source>
</evidence>
<dbReference type="RefSeq" id="XP_003959451.1">
    <property type="nucleotide sequence ID" value="XM_003959402.1"/>
</dbReference>
<feature type="compositionally biased region" description="Polar residues" evidence="2">
    <location>
        <begin position="1"/>
        <end position="10"/>
    </location>
</feature>
<dbReference type="FunCoup" id="H2B116">
    <property type="interactions" value="873"/>
</dbReference>
<accession>H2B116</accession>
<protein>
    <recommendedName>
        <fullName evidence="5">DM2 domain-containing protein</fullName>
    </recommendedName>
</protein>